<dbReference type="Proteomes" id="UP001175226">
    <property type="component" value="Unassembled WGS sequence"/>
</dbReference>
<comment type="caution">
    <text evidence="1">The sequence shown here is derived from an EMBL/GenBank/DDBJ whole genome shotgun (WGS) entry which is preliminary data.</text>
</comment>
<protein>
    <submittedName>
        <fullName evidence="1">Uncharacterized protein</fullName>
    </submittedName>
</protein>
<proteinExistence type="predicted"/>
<dbReference type="AlphaFoldDB" id="A0AA39MEG0"/>
<reference evidence="1" key="1">
    <citation type="submission" date="2023-06" db="EMBL/GenBank/DDBJ databases">
        <authorList>
            <consortium name="Lawrence Berkeley National Laboratory"/>
            <person name="Ahrendt S."/>
            <person name="Sahu N."/>
            <person name="Indic B."/>
            <person name="Wong-Bajracharya J."/>
            <person name="Merenyi Z."/>
            <person name="Ke H.-M."/>
            <person name="Monk M."/>
            <person name="Kocsube S."/>
            <person name="Drula E."/>
            <person name="Lipzen A."/>
            <person name="Balint B."/>
            <person name="Henrissat B."/>
            <person name="Andreopoulos B."/>
            <person name="Martin F.M."/>
            <person name="Harder C.B."/>
            <person name="Rigling D."/>
            <person name="Ford K.L."/>
            <person name="Foster G.D."/>
            <person name="Pangilinan J."/>
            <person name="Papanicolaou A."/>
            <person name="Barry K."/>
            <person name="LaButti K."/>
            <person name="Viragh M."/>
            <person name="Koriabine M."/>
            <person name="Yan M."/>
            <person name="Riley R."/>
            <person name="Champramary S."/>
            <person name="Plett K.L."/>
            <person name="Tsai I.J."/>
            <person name="Slot J."/>
            <person name="Sipos G."/>
            <person name="Plett J."/>
            <person name="Nagy L.G."/>
            <person name="Grigoriev I.V."/>
        </authorList>
    </citation>
    <scope>NUCLEOTIDE SEQUENCE</scope>
    <source>
        <strain evidence="1">FPL87.14</strain>
    </source>
</reference>
<name>A0AA39MEG0_9AGAR</name>
<sequence>EICDAIIDQLQGDKRSLLRASLTCRALYPRTGVHLFSRVVLSTESSCIRLAKLTSLSPKFALLFKSLGISAARIGPIDYRPFTVIESLVNLKHLTLSAYTRLSTLEQWASFWFKGNFTEECHLDHSLHRIPAPVALHIGEADPTFPIETLLKLAHLNQYLVLVGTSLNLLHVNHSVPVPIHLFRDARCL</sequence>
<evidence type="ECO:0000313" key="2">
    <source>
        <dbReference type="Proteomes" id="UP001175226"/>
    </source>
</evidence>
<organism evidence="1 2">
    <name type="scientific">Armillaria borealis</name>
    <dbReference type="NCBI Taxonomy" id="47425"/>
    <lineage>
        <taxon>Eukaryota</taxon>
        <taxon>Fungi</taxon>
        <taxon>Dikarya</taxon>
        <taxon>Basidiomycota</taxon>
        <taxon>Agaricomycotina</taxon>
        <taxon>Agaricomycetes</taxon>
        <taxon>Agaricomycetidae</taxon>
        <taxon>Agaricales</taxon>
        <taxon>Marasmiineae</taxon>
        <taxon>Physalacriaceae</taxon>
        <taxon>Armillaria</taxon>
    </lineage>
</organism>
<dbReference type="EMBL" id="JAUEPT010000119">
    <property type="protein sequence ID" value="KAK0431252.1"/>
    <property type="molecule type" value="Genomic_DNA"/>
</dbReference>
<gene>
    <name evidence="1" type="ORF">EV421DRAFT_2024655</name>
</gene>
<accession>A0AA39MEG0</accession>
<feature type="non-terminal residue" evidence="1">
    <location>
        <position position="189"/>
    </location>
</feature>
<keyword evidence="2" id="KW-1185">Reference proteome</keyword>
<evidence type="ECO:0000313" key="1">
    <source>
        <dbReference type="EMBL" id="KAK0431252.1"/>
    </source>
</evidence>